<dbReference type="EMBL" id="VLTL01000006">
    <property type="protein sequence ID" value="KAA0171544.1"/>
    <property type="molecule type" value="Genomic_DNA"/>
</dbReference>
<evidence type="ECO:0000256" key="1">
    <source>
        <dbReference type="SAM" id="MobiDB-lite"/>
    </source>
</evidence>
<evidence type="ECO:0000259" key="2">
    <source>
        <dbReference type="Pfam" id="PF26157"/>
    </source>
</evidence>
<feature type="region of interest" description="Disordered" evidence="1">
    <location>
        <begin position="1"/>
        <end position="40"/>
    </location>
</feature>
<dbReference type="Proteomes" id="UP000324907">
    <property type="component" value="Unassembled WGS sequence"/>
</dbReference>
<gene>
    <name evidence="3" type="ORF">FNF28_00754</name>
</gene>
<dbReference type="InterPro" id="IPR058773">
    <property type="entry name" value="SGL_GH162"/>
</dbReference>
<organism evidence="3 4">
    <name type="scientific">Cafeteria roenbergensis</name>
    <name type="common">Marine flagellate</name>
    <dbReference type="NCBI Taxonomy" id="33653"/>
    <lineage>
        <taxon>Eukaryota</taxon>
        <taxon>Sar</taxon>
        <taxon>Stramenopiles</taxon>
        <taxon>Bigyra</taxon>
        <taxon>Opalozoa</taxon>
        <taxon>Bicosoecida</taxon>
        <taxon>Cafeteriaceae</taxon>
        <taxon>Cafeteria</taxon>
    </lineage>
</organism>
<sequence length="707" mass="73963">MDPFAPRAQKRPRPEDVAASPSAQTADSPGQPPVSEDEIRLGPEAAAVRWESDEMRAWVSKAATRITRAVQSADPGAAAFASSLGEATTPPLHMLLPNWGVWDSDPAPRLASTSLLPCTKQESESGAHPVIGYHRGREAPDGPTLRWWGISAPPRQREPSPEDAQLGRVFGLVGEFEAPFVRGVGVSSGLGVTRDGAVLNYTTGTAAQLHDFSAASKEGFHLALAARCIADAAEALGGRPRASAASDPGLQLARKELLRALCGWPSSGSRRRTAQAAGYWVATLGAKLDSFARFNSSFPGFGGYLPWFSVPANNSGSMGLLQGWENRVPALDNGELFWGVVAAGQAARRLAGAASEAPGFESAATEAESLAARLEAVWSAMAATARTLFWGGAESRGAVFAVTTIANVSLPPGQSPVSGSGRLDDPYEGELFTWVLDLLTGLDAAEREDLWLAKRPQLAAVPYRMPSQLAAQGAAAPDTVSVQRGFWFSAHEQMKGLYLPYTDASLVPTSAKVLRACEVARAADSAARRVPGLFASVTDVAAVPPSDLLPPVIPGYISAAGIAALASQPIQRRDVVTPYGAMAMALVAPREAAVWYVHTLAATAMQGPLGSTAACNVNGTEIAPVATWDSKSSTVLGFLGGVGDLTGEALAALPDTGGATKLDRFRAVTEREMQRVFGTTVPGSDLPIALPTAAVPRTEGLRDFVTC</sequence>
<name>A0A5A8E3H5_CAFRO</name>
<protein>
    <recommendedName>
        <fullName evidence="2">Endo-beta-1,2-glucanase SGL domain-containing protein</fullName>
    </recommendedName>
</protein>
<reference evidence="3 4" key="1">
    <citation type="submission" date="2019-07" db="EMBL/GenBank/DDBJ databases">
        <title>Genomes of Cafeteria roenbergensis.</title>
        <authorList>
            <person name="Fischer M.G."/>
            <person name="Hackl T."/>
            <person name="Roman M."/>
        </authorList>
    </citation>
    <scope>NUCLEOTIDE SEQUENCE [LARGE SCALE GENOMIC DNA]</scope>
    <source>
        <strain evidence="3 4">RCC970-E3</strain>
    </source>
</reference>
<comment type="caution">
    <text evidence="3">The sequence shown here is derived from an EMBL/GenBank/DDBJ whole genome shotgun (WGS) entry which is preliminary data.</text>
</comment>
<dbReference type="AlphaFoldDB" id="A0A5A8E3H5"/>
<evidence type="ECO:0000313" key="4">
    <source>
        <dbReference type="Proteomes" id="UP000324907"/>
    </source>
</evidence>
<feature type="domain" description="Endo-beta-1,2-glucanase SGL" evidence="2">
    <location>
        <begin position="193"/>
        <end position="707"/>
    </location>
</feature>
<evidence type="ECO:0000313" key="3">
    <source>
        <dbReference type="EMBL" id="KAA0171544.1"/>
    </source>
</evidence>
<dbReference type="Pfam" id="PF26157">
    <property type="entry name" value="SGL_GH162"/>
    <property type="match status" value="1"/>
</dbReference>
<accession>A0A5A8E3H5</accession>
<proteinExistence type="predicted"/>